<feature type="compositionally biased region" description="Basic and acidic residues" evidence="2">
    <location>
        <begin position="1393"/>
        <end position="1402"/>
    </location>
</feature>
<evidence type="ECO:0000313" key="3">
    <source>
        <dbReference type="EMBL" id="CDW79781.1"/>
    </source>
</evidence>
<feature type="coiled-coil region" evidence="1">
    <location>
        <begin position="523"/>
        <end position="554"/>
    </location>
</feature>
<evidence type="ECO:0000256" key="2">
    <source>
        <dbReference type="SAM" id="MobiDB-lite"/>
    </source>
</evidence>
<keyword evidence="4" id="KW-1185">Reference proteome</keyword>
<evidence type="ECO:0000313" key="4">
    <source>
        <dbReference type="Proteomes" id="UP000039865"/>
    </source>
</evidence>
<feature type="region of interest" description="Disordered" evidence="2">
    <location>
        <begin position="673"/>
        <end position="704"/>
    </location>
</feature>
<feature type="compositionally biased region" description="Polar residues" evidence="2">
    <location>
        <begin position="761"/>
        <end position="793"/>
    </location>
</feature>
<dbReference type="InParanoid" id="A0A078AD63"/>
<proteinExistence type="predicted"/>
<accession>A0A078AD63</accession>
<feature type="coiled-coil region" evidence="1">
    <location>
        <begin position="211"/>
        <end position="238"/>
    </location>
</feature>
<feature type="compositionally biased region" description="Low complexity" evidence="2">
    <location>
        <begin position="795"/>
        <end position="807"/>
    </location>
</feature>
<keyword evidence="1" id="KW-0175">Coiled coil</keyword>
<gene>
    <name evidence="3" type="primary">Contig10447.g11149</name>
    <name evidence="3" type="ORF">STYLEM_8773</name>
</gene>
<feature type="compositionally biased region" description="Basic and acidic residues" evidence="2">
    <location>
        <begin position="888"/>
        <end position="903"/>
    </location>
</feature>
<feature type="compositionally biased region" description="Polar residues" evidence="2">
    <location>
        <begin position="867"/>
        <end position="880"/>
    </location>
</feature>
<evidence type="ECO:0000256" key="1">
    <source>
        <dbReference type="SAM" id="Coils"/>
    </source>
</evidence>
<name>A0A078AD63_STYLE</name>
<feature type="compositionally biased region" description="Polar residues" evidence="2">
    <location>
        <begin position="904"/>
        <end position="922"/>
    </location>
</feature>
<feature type="coiled-coil region" evidence="1">
    <location>
        <begin position="326"/>
        <end position="408"/>
    </location>
</feature>
<sequence>MNEKELLAYKELISDSLIDKYNEFSSIFDIDSHEVDHLKQNLSLEDFALYPIQKHSKARNKRGISTRRPSSSEQVNFQKYVELINRGINEAFESIQNQMVPNYQPSSVKGESSLNFSFTRRNVFEHLTKEEVEMKLKETIEKLQQKDDLTNILRKDYLKEVNHLREISEQLVRGRLTQKGKDYLNVHFFSFTEGLDAKVCDVLNLRLQQVADEYNSKLADYDVKISSLENVINKYKKLAPKAFKLMEMSLEEIFSSLSIIEQEASKIWTSLTNSYPAGHFDGVIEDTYGTFLDDEAEQEIGRQVQKLREVSEKEVKKVSDRLCTQIRELELQLRNRIDENIKLRDQFNYEVSELKEELKDYYEMMLKEKERILVQKNQTDIKGYEYLADKHKKQKELMTSEIECLQKEVFILKLRVISKIIVKYKEDNHFDEEHQQVERNKLFYDKIRNLVLGSENSRLCALLELRRDMLKDYKEKHDHCAQELYALRLKVNSKIDDTDSMSKRLGELQSQVSVNFVFLNTVRSELRKIKHELIANLESQKRQLEDKYNVNISKQRKTAYSYKTIQEKTMERFLTENEISFNTSSLLINSDELKQMRKQTISKVDVQVQTFLKNVEFQIGYDTTLLNKQKINASDGTKLDQSIQTKVKMDQFDSMIKKKQKEQDRLEKELARYKKKNKKDPESRDSQRLSQDSNNLEDIINRKNSLKYDKQPSLNQIQLQRRNTRQIISPSVIRTSAELSRRNTIIPNQFGGLSGLTAKSAPSKSKVGNNIMNNTMPLPQKKSMPQTTVTRSGTKLASNKSSNSNIKNEYKNQNQNKITEDDEEEEISARARRQKTTRQIQKNAKNKKISFKRSTDSDYDMEVPNRESVSSSEGDGTVSSKAKPYYKKSQDSFKTDEEPESVKSRNAQSKLKSPINRQQQARKSVKKGVPNVKSAFSKTELQQRAENFQQAYNQSHIFDQTYESNSPPPVRQDSAIYISFDATIVFDQEKYERALQYLRTKNKLRQLSRGLDPRLYPRDQPAVFKRLSPRNSTTKLDRYLQELTHMNQQSWIYRLDGVNHLAKDAKAIIESEGLIKTMNKLVKLGIDQKKPLSTSDQSSFMKIKGFKKQNISEVSTVHPHNIIRSQMMSELRVQSRDSNSLIIKDQMNTTSENAILLLRDRRDQIKLKNRKNKNFSNQISDKSENFQSNLISSKYATTQISPDQINKQSSQSIQTHRIKKNTKTRNHDRDALNQTTTRIDSTAFKIHRDRNNKTALMSSFIQSLESQQNPRDFGSFKIGCDSSTLEHHQNQNIGRNMPEIKIIDNEFSNMNISDFPSPVTTEPSQNANRRSMMLKRMSYQQPRTVERIIKDLGMKVAIETNPVPATTLPTSMHQTPGQSAKAIQNISQNRGGGGDHRPKIRK</sequence>
<feature type="region of interest" description="Disordered" evidence="2">
    <location>
        <begin position="761"/>
        <end position="932"/>
    </location>
</feature>
<dbReference type="EMBL" id="CCKQ01008335">
    <property type="protein sequence ID" value="CDW79781.1"/>
    <property type="molecule type" value="Genomic_DNA"/>
</dbReference>
<organism evidence="3 4">
    <name type="scientific">Stylonychia lemnae</name>
    <name type="common">Ciliate</name>
    <dbReference type="NCBI Taxonomy" id="5949"/>
    <lineage>
        <taxon>Eukaryota</taxon>
        <taxon>Sar</taxon>
        <taxon>Alveolata</taxon>
        <taxon>Ciliophora</taxon>
        <taxon>Intramacronucleata</taxon>
        <taxon>Spirotrichea</taxon>
        <taxon>Stichotrichia</taxon>
        <taxon>Sporadotrichida</taxon>
        <taxon>Oxytrichidae</taxon>
        <taxon>Stylonychinae</taxon>
        <taxon>Stylonychia</taxon>
    </lineage>
</organism>
<reference evidence="3 4" key="1">
    <citation type="submission" date="2014-06" db="EMBL/GenBank/DDBJ databases">
        <authorList>
            <person name="Swart Estienne"/>
        </authorList>
    </citation>
    <scope>NUCLEOTIDE SEQUENCE [LARGE SCALE GENOMIC DNA]</scope>
    <source>
        <strain evidence="3 4">130c</strain>
    </source>
</reference>
<dbReference type="Proteomes" id="UP000039865">
    <property type="component" value="Unassembled WGS sequence"/>
</dbReference>
<feature type="region of interest" description="Disordered" evidence="2">
    <location>
        <begin position="1364"/>
        <end position="1402"/>
    </location>
</feature>
<feature type="compositionally biased region" description="Polar residues" evidence="2">
    <location>
        <begin position="1364"/>
        <end position="1389"/>
    </location>
</feature>
<protein>
    <submittedName>
        <fullName evidence="3">Uncharacterized protein</fullName>
    </submittedName>
</protein>